<keyword evidence="4 6" id="KW-1133">Transmembrane helix</keyword>
<evidence type="ECO:0000256" key="5">
    <source>
        <dbReference type="ARBA" id="ARBA00023136"/>
    </source>
</evidence>
<dbReference type="AlphaFoldDB" id="A0A0F9U9T1"/>
<keyword evidence="3 6" id="KW-0812">Transmembrane</keyword>
<evidence type="ECO:0008006" key="8">
    <source>
        <dbReference type="Google" id="ProtNLM"/>
    </source>
</evidence>
<sequence>MLTTIDSFFSIVLVIVLYRWAKQHRLLVKPFLFHSANVVFLLGMTPWLDVMARDSIWLHSTQSVMVHHMAPLLWIMSLRHTAAPSSTHAPGWKITLFLTSFALLTWTWMLPSIHPLLMQSAVIYSVMKWLMALTGLALCLTMLNRPSHSQYWQRLNLVTVTLPLMFWGVMMLVIPDMYQSAHSSMHHHAMMSHVPEWLQLQPSQDQFLGGIIFILAGYVYWRKETSSEGLSGHARCVSE</sequence>
<evidence type="ECO:0000256" key="4">
    <source>
        <dbReference type="ARBA" id="ARBA00022989"/>
    </source>
</evidence>
<dbReference type="EMBL" id="LAZR01001118">
    <property type="protein sequence ID" value="KKN50368.1"/>
    <property type="molecule type" value="Genomic_DNA"/>
</dbReference>
<accession>A0A0F9U9T1</accession>
<dbReference type="GO" id="GO:0005886">
    <property type="term" value="C:plasma membrane"/>
    <property type="evidence" value="ECO:0007669"/>
    <property type="project" value="UniProtKB-SubCell"/>
</dbReference>
<comment type="caution">
    <text evidence="7">The sequence shown here is derived from an EMBL/GenBank/DDBJ whole genome shotgun (WGS) entry which is preliminary data.</text>
</comment>
<keyword evidence="5 6" id="KW-0472">Membrane</keyword>
<reference evidence="7" key="1">
    <citation type="journal article" date="2015" name="Nature">
        <title>Complex archaea that bridge the gap between prokaryotes and eukaryotes.</title>
        <authorList>
            <person name="Spang A."/>
            <person name="Saw J.H."/>
            <person name="Jorgensen S.L."/>
            <person name="Zaremba-Niedzwiedzka K."/>
            <person name="Martijn J."/>
            <person name="Lind A.E."/>
            <person name="van Eijk R."/>
            <person name="Schleper C."/>
            <person name="Guy L."/>
            <person name="Ettema T.J."/>
        </authorList>
    </citation>
    <scope>NUCLEOTIDE SEQUENCE</scope>
</reference>
<feature type="transmembrane region" description="Helical" evidence="6">
    <location>
        <begin position="26"/>
        <end position="44"/>
    </location>
</feature>
<dbReference type="InterPro" id="IPR019108">
    <property type="entry name" value="Caa3_assmbl_CtaG-rel"/>
</dbReference>
<comment type="subcellular location">
    <subcellularLocation>
        <location evidence="1">Cell membrane</location>
        <topology evidence="1">Multi-pass membrane protein</topology>
    </subcellularLocation>
</comment>
<keyword evidence="2" id="KW-1003">Cell membrane</keyword>
<name>A0A0F9U9T1_9ZZZZ</name>
<gene>
    <name evidence="7" type="ORF">LCGC14_0633540</name>
</gene>
<proteinExistence type="predicted"/>
<feature type="transmembrane region" description="Helical" evidence="6">
    <location>
        <begin position="121"/>
        <end position="143"/>
    </location>
</feature>
<evidence type="ECO:0000256" key="6">
    <source>
        <dbReference type="SAM" id="Phobius"/>
    </source>
</evidence>
<evidence type="ECO:0000313" key="7">
    <source>
        <dbReference type="EMBL" id="KKN50368.1"/>
    </source>
</evidence>
<organism evidence="7">
    <name type="scientific">marine sediment metagenome</name>
    <dbReference type="NCBI Taxonomy" id="412755"/>
    <lineage>
        <taxon>unclassified sequences</taxon>
        <taxon>metagenomes</taxon>
        <taxon>ecological metagenomes</taxon>
    </lineage>
</organism>
<feature type="transmembrane region" description="Helical" evidence="6">
    <location>
        <begin position="155"/>
        <end position="174"/>
    </location>
</feature>
<feature type="transmembrane region" description="Helical" evidence="6">
    <location>
        <begin position="206"/>
        <end position="221"/>
    </location>
</feature>
<evidence type="ECO:0000256" key="1">
    <source>
        <dbReference type="ARBA" id="ARBA00004651"/>
    </source>
</evidence>
<evidence type="ECO:0000256" key="2">
    <source>
        <dbReference type="ARBA" id="ARBA00022475"/>
    </source>
</evidence>
<feature type="transmembrane region" description="Helical" evidence="6">
    <location>
        <begin position="6"/>
        <end position="21"/>
    </location>
</feature>
<evidence type="ECO:0000256" key="3">
    <source>
        <dbReference type="ARBA" id="ARBA00022692"/>
    </source>
</evidence>
<dbReference type="Pfam" id="PF09678">
    <property type="entry name" value="Caa3_CtaG"/>
    <property type="match status" value="1"/>
</dbReference>
<feature type="transmembrane region" description="Helical" evidence="6">
    <location>
        <begin position="56"/>
        <end position="78"/>
    </location>
</feature>
<protein>
    <recommendedName>
        <fullName evidence="8">Cytochrome c oxidase assembly protein</fullName>
    </recommendedName>
</protein>
<feature type="transmembrane region" description="Helical" evidence="6">
    <location>
        <begin position="90"/>
        <end position="109"/>
    </location>
</feature>